<dbReference type="InterPro" id="IPR019288">
    <property type="entry name" value="3'-5'_exonuclease_PolB-like"/>
</dbReference>
<gene>
    <name evidence="2" type="ORF">ACFSYC_10095</name>
</gene>
<protein>
    <submittedName>
        <fullName evidence="2">3'-5' exonuclease</fullName>
        <ecNumber evidence="2">3.1.-.-</ecNumber>
    </submittedName>
</protein>
<keyword evidence="2" id="KW-0540">Nuclease</keyword>
<dbReference type="Pfam" id="PF10108">
    <property type="entry name" value="DNA_pol_B_exo2"/>
    <property type="match status" value="1"/>
</dbReference>
<proteinExistence type="predicted"/>
<organism evidence="2 3">
    <name type="scientific">Mucilaginibacter antarcticus</name>
    <dbReference type="NCBI Taxonomy" id="1855725"/>
    <lineage>
        <taxon>Bacteria</taxon>
        <taxon>Pseudomonadati</taxon>
        <taxon>Bacteroidota</taxon>
        <taxon>Sphingobacteriia</taxon>
        <taxon>Sphingobacteriales</taxon>
        <taxon>Sphingobacteriaceae</taxon>
        <taxon>Mucilaginibacter</taxon>
    </lineage>
</organism>
<dbReference type="InterPro" id="IPR012337">
    <property type="entry name" value="RNaseH-like_sf"/>
</dbReference>
<evidence type="ECO:0000259" key="1">
    <source>
        <dbReference type="Pfam" id="PF10108"/>
    </source>
</evidence>
<dbReference type="RefSeq" id="WP_377126622.1">
    <property type="nucleotide sequence ID" value="NZ_JBHUHN010000001.1"/>
</dbReference>
<dbReference type="Proteomes" id="UP001597601">
    <property type="component" value="Unassembled WGS sequence"/>
</dbReference>
<reference evidence="3" key="1">
    <citation type="journal article" date="2019" name="Int. J. Syst. Evol. Microbiol.">
        <title>The Global Catalogue of Microorganisms (GCM) 10K type strain sequencing project: providing services to taxonomists for standard genome sequencing and annotation.</title>
        <authorList>
            <consortium name="The Broad Institute Genomics Platform"/>
            <consortium name="The Broad Institute Genome Sequencing Center for Infectious Disease"/>
            <person name="Wu L."/>
            <person name="Ma J."/>
        </authorList>
    </citation>
    <scope>NUCLEOTIDE SEQUENCE [LARGE SCALE GENOMIC DNA]</scope>
    <source>
        <strain evidence="3">KCTC 52232</strain>
    </source>
</reference>
<dbReference type="GO" id="GO:0004527">
    <property type="term" value="F:exonuclease activity"/>
    <property type="evidence" value="ECO:0007669"/>
    <property type="project" value="UniProtKB-KW"/>
</dbReference>
<keyword evidence="2" id="KW-0378">Hydrolase</keyword>
<sequence>MLEQYDLSNMMVLDIETVPQYATYDEVPDQFKRLWDLKTTRQRADKTAEEFYGSAGIWAEFGKIICISVGIFSGGSVRGLRLKSFAGHDEKLLLQNFSNLLNGQPPSLILVAHNGKEFDFPYICRRMLVNGLPLPKQLEIAGRKPWEINHLDTMELWKFGDYKSYTSLSLLTAIFDIPTPKDDIDGSMVGTVYWVDNELERICTYCQKDVVATAQLLRRYRGEELIEEENIMYVG</sequence>
<keyword evidence="2" id="KW-0269">Exonuclease</keyword>
<dbReference type="InterPro" id="IPR036397">
    <property type="entry name" value="RNaseH_sf"/>
</dbReference>
<name>A0ABW5XQG8_9SPHI</name>
<evidence type="ECO:0000313" key="3">
    <source>
        <dbReference type="Proteomes" id="UP001597601"/>
    </source>
</evidence>
<dbReference type="Gene3D" id="3.30.420.10">
    <property type="entry name" value="Ribonuclease H-like superfamily/Ribonuclease H"/>
    <property type="match status" value="1"/>
</dbReference>
<comment type="caution">
    <text evidence="2">The sequence shown here is derived from an EMBL/GenBank/DDBJ whole genome shotgun (WGS) entry which is preliminary data.</text>
</comment>
<dbReference type="CDD" id="cd05782">
    <property type="entry name" value="DNA_polB_like1_exo"/>
    <property type="match status" value="1"/>
</dbReference>
<dbReference type="EC" id="3.1.-.-" evidence="2"/>
<dbReference type="SUPFAM" id="SSF53098">
    <property type="entry name" value="Ribonuclease H-like"/>
    <property type="match status" value="1"/>
</dbReference>
<evidence type="ECO:0000313" key="2">
    <source>
        <dbReference type="EMBL" id="MFD2865036.1"/>
    </source>
</evidence>
<keyword evidence="3" id="KW-1185">Reference proteome</keyword>
<feature type="domain" description="Predicted 3'-5' exonuclease PolB-like" evidence="1">
    <location>
        <begin position="61"/>
        <end position="219"/>
    </location>
</feature>
<dbReference type="EMBL" id="JBHUON010000010">
    <property type="protein sequence ID" value="MFD2865036.1"/>
    <property type="molecule type" value="Genomic_DNA"/>
</dbReference>
<accession>A0ABW5XQG8</accession>